<keyword evidence="18" id="KW-1185">Reference proteome</keyword>
<gene>
    <name evidence="17" type="ORF">MANES_09G078400v8</name>
</gene>
<dbReference type="PANTHER" id="PTHR12374">
    <property type="entry name" value="TRANSCRIPTIONAL ADAPTOR 2 ADA2 -RELATED"/>
    <property type="match status" value="1"/>
</dbReference>
<proteinExistence type="predicted"/>
<keyword evidence="7 9" id="KW-0804">Transcription</keyword>
<comment type="subcellular location">
    <subcellularLocation>
        <location evidence="1 9">Nucleus</location>
    </subcellularLocation>
</comment>
<feature type="region of interest" description="Disordered" evidence="11">
    <location>
        <begin position="425"/>
        <end position="448"/>
    </location>
</feature>
<dbReference type="PIRSF" id="PIRSF025024">
    <property type="entry name" value="Transcriptional_adaptor_2"/>
    <property type="match status" value="1"/>
</dbReference>
<dbReference type="PROSITE" id="PS50135">
    <property type="entry name" value="ZF_ZZ_2"/>
    <property type="match status" value="1"/>
</dbReference>
<dbReference type="InterPro" id="IPR036388">
    <property type="entry name" value="WH-like_DNA-bd_sf"/>
</dbReference>
<keyword evidence="3 10" id="KW-0863">Zinc-finger</keyword>
<accession>A0A2C9V8U6</accession>
<dbReference type="PROSITE" id="PS51294">
    <property type="entry name" value="HTH_MYB"/>
    <property type="match status" value="1"/>
</dbReference>
<dbReference type="FunFam" id="1.10.10.10:FF:000087">
    <property type="entry name" value="Transcriptional adapter 2"/>
    <property type="match status" value="1"/>
</dbReference>
<evidence type="ECO:0000259" key="14">
    <source>
        <dbReference type="PROSITE" id="PS50934"/>
    </source>
</evidence>
<sequence>MGRSRGNFHSADEDPTQRSRRKKNAASGENLESSSAGDGKRALYHCNYCNKDITGKIRIKCVMCPDFDLCIECFSVGAEVTPHKSSHTYRVMDNLSFPLICPDWNADDEILLLEGIEMYGLGNWAEVAEHVGTKSKEMCIEHYTNIYMNSPFFPLPDMSHVVGKNRKELLAMAKGHGEDKKGTSMLGEHTLKEESPFSPSRVKVEEMHKGGPSGRLISNINADVESGFCSNSLNAAATAAIKEASKMARVKDVLSVVKVEDPQTDRSFKGKKLNSSGNEGSLVEASGYNPKRQEFDPEYDNDAEQLLAEMEFKDTDTEDERELKLRVLRIYSKRLDERKRRKEFILERNLLYPNHFEKDLSPEERALCRRYDVFMRFHSKEEHEDLLQTVISEHRTLKRIQELKEARAAGCRTSAEADKYLEDKRKREAEENSQRAKESVQVGPSNQGGPNVFMASESVCKDSNPRPAGQYINDLDALSFYETQLLSEAEKRLCHEIKLPPPLYLKMQEVMTKEIFSGNVTKKSDAHPLFKLEASKIDRVYDVLVKKGIAQP</sequence>
<evidence type="ECO:0000313" key="18">
    <source>
        <dbReference type="Proteomes" id="UP000091857"/>
    </source>
</evidence>
<evidence type="ECO:0000256" key="9">
    <source>
        <dbReference type="PIRNR" id="PIRNR025024"/>
    </source>
</evidence>
<evidence type="ECO:0000313" key="17">
    <source>
        <dbReference type="EMBL" id="OAY41150.1"/>
    </source>
</evidence>
<dbReference type="CDD" id="cd02335">
    <property type="entry name" value="ZZ_ADA2"/>
    <property type="match status" value="1"/>
</dbReference>
<dbReference type="PROSITE" id="PS51293">
    <property type="entry name" value="SANT"/>
    <property type="match status" value="1"/>
</dbReference>
<dbReference type="InterPro" id="IPR041983">
    <property type="entry name" value="ADA2-like_ZZ"/>
</dbReference>
<feature type="domain" description="SWIRM" evidence="14">
    <location>
        <begin position="466"/>
        <end position="552"/>
    </location>
</feature>
<feature type="domain" description="Myb-like" evidence="12">
    <location>
        <begin position="104"/>
        <end position="147"/>
    </location>
</feature>
<name>A0A2C9V8U6_MANES</name>
<evidence type="ECO:0000259" key="15">
    <source>
        <dbReference type="PROSITE" id="PS51293"/>
    </source>
</evidence>
<evidence type="ECO:0000256" key="11">
    <source>
        <dbReference type="SAM" id="MobiDB-lite"/>
    </source>
</evidence>
<dbReference type="InterPro" id="IPR043145">
    <property type="entry name" value="Znf_ZZ_sf"/>
</dbReference>
<dbReference type="SMART" id="SM00717">
    <property type="entry name" value="SANT"/>
    <property type="match status" value="1"/>
</dbReference>
<organism evidence="17 18">
    <name type="scientific">Manihot esculenta</name>
    <name type="common">Cassava</name>
    <name type="synonym">Jatropha manihot</name>
    <dbReference type="NCBI Taxonomy" id="3983"/>
    <lineage>
        <taxon>Eukaryota</taxon>
        <taxon>Viridiplantae</taxon>
        <taxon>Streptophyta</taxon>
        <taxon>Embryophyta</taxon>
        <taxon>Tracheophyta</taxon>
        <taxon>Spermatophyta</taxon>
        <taxon>Magnoliopsida</taxon>
        <taxon>eudicotyledons</taxon>
        <taxon>Gunneridae</taxon>
        <taxon>Pentapetalae</taxon>
        <taxon>rosids</taxon>
        <taxon>fabids</taxon>
        <taxon>Malpighiales</taxon>
        <taxon>Euphorbiaceae</taxon>
        <taxon>Crotonoideae</taxon>
        <taxon>Manihoteae</taxon>
        <taxon>Manihot</taxon>
    </lineage>
</organism>
<evidence type="ECO:0000256" key="8">
    <source>
        <dbReference type="ARBA" id="ARBA00023242"/>
    </source>
</evidence>
<dbReference type="EMBL" id="CM004395">
    <property type="protein sequence ID" value="OAY41150.1"/>
    <property type="molecule type" value="Genomic_DNA"/>
</dbReference>
<evidence type="ECO:0000256" key="6">
    <source>
        <dbReference type="ARBA" id="ARBA00023125"/>
    </source>
</evidence>
<keyword evidence="4" id="KW-0862">Zinc</keyword>
<dbReference type="PANTHER" id="PTHR12374:SF81">
    <property type="entry name" value="TRANSCRIPTIONAL ADAPTER ADA2B"/>
    <property type="match status" value="1"/>
</dbReference>
<dbReference type="InterPro" id="IPR009057">
    <property type="entry name" value="Homeodomain-like_sf"/>
</dbReference>
<feature type="region of interest" description="Disordered" evidence="11">
    <location>
        <begin position="175"/>
        <end position="199"/>
    </location>
</feature>
<feature type="domain" description="ZZ-type" evidence="13">
    <location>
        <begin position="41"/>
        <end position="97"/>
    </location>
</feature>
<reference evidence="18" key="1">
    <citation type="journal article" date="2016" name="Nat. Biotechnol.">
        <title>Sequencing wild and cultivated cassava and related species reveals extensive interspecific hybridization and genetic diversity.</title>
        <authorList>
            <person name="Bredeson J.V."/>
            <person name="Lyons J.B."/>
            <person name="Prochnik S.E."/>
            <person name="Wu G.A."/>
            <person name="Ha C.M."/>
            <person name="Edsinger-Gonzales E."/>
            <person name="Grimwood J."/>
            <person name="Schmutz J."/>
            <person name="Rabbi I.Y."/>
            <person name="Egesi C."/>
            <person name="Nauluvula P."/>
            <person name="Lebot V."/>
            <person name="Ndunguru J."/>
            <person name="Mkamilo G."/>
            <person name="Bart R.S."/>
            <person name="Setter T.L."/>
            <person name="Gleadow R.M."/>
            <person name="Kulakow P."/>
            <person name="Ferguson M.E."/>
            <person name="Rounsley S."/>
            <person name="Rokhsar D.S."/>
        </authorList>
    </citation>
    <scope>NUCLEOTIDE SEQUENCE [LARGE SCALE GENOMIC DNA]</scope>
    <source>
        <strain evidence="18">cv. AM560-2</strain>
    </source>
</reference>
<dbReference type="InterPro" id="IPR007526">
    <property type="entry name" value="SWIRM"/>
</dbReference>
<dbReference type="FunFam" id="3.30.60.90:FF:000013">
    <property type="entry name" value="Transcriptional adapter"/>
    <property type="match status" value="1"/>
</dbReference>
<dbReference type="InterPro" id="IPR000433">
    <property type="entry name" value="Znf_ZZ"/>
</dbReference>
<protein>
    <recommendedName>
        <fullName evidence="9">Transcriptional adapter</fullName>
    </recommendedName>
</protein>
<evidence type="ECO:0000256" key="5">
    <source>
        <dbReference type="ARBA" id="ARBA00023015"/>
    </source>
</evidence>
<dbReference type="Proteomes" id="UP000091857">
    <property type="component" value="Chromosome 9"/>
</dbReference>
<evidence type="ECO:0000259" key="12">
    <source>
        <dbReference type="PROSITE" id="PS50090"/>
    </source>
</evidence>
<dbReference type="FunFam" id="1.10.10.60:FF:000115">
    <property type="entry name" value="Transcriptional adapter 2"/>
    <property type="match status" value="1"/>
</dbReference>
<dbReference type="SUPFAM" id="SSF46689">
    <property type="entry name" value="Homeodomain-like"/>
    <property type="match status" value="2"/>
</dbReference>
<dbReference type="SUPFAM" id="SSF57850">
    <property type="entry name" value="RING/U-box"/>
    <property type="match status" value="1"/>
</dbReference>
<dbReference type="PROSITE" id="PS50090">
    <property type="entry name" value="MYB_LIKE"/>
    <property type="match status" value="1"/>
</dbReference>
<dbReference type="InterPro" id="IPR001005">
    <property type="entry name" value="SANT/Myb"/>
</dbReference>
<comment type="caution">
    <text evidence="17">The sequence shown here is derived from an EMBL/GenBank/DDBJ whole genome shotgun (WGS) entry which is preliminary data.</text>
</comment>
<dbReference type="InterPro" id="IPR017884">
    <property type="entry name" value="SANT_dom"/>
</dbReference>
<dbReference type="SMART" id="SM00291">
    <property type="entry name" value="ZnF_ZZ"/>
    <property type="match status" value="1"/>
</dbReference>
<evidence type="ECO:0000256" key="2">
    <source>
        <dbReference type="ARBA" id="ARBA00022723"/>
    </source>
</evidence>
<evidence type="ECO:0000256" key="4">
    <source>
        <dbReference type="ARBA" id="ARBA00022833"/>
    </source>
</evidence>
<dbReference type="InterPro" id="IPR017930">
    <property type="entry name" value="Myb_dom"/>
</dbReference>
<dbReference type="GO" id="GO:0008270">
    <property type="term" value="F:zinc ion binding"/>
    <property type="evidence" value="ECO:0007669"/>
    <property type="project" value="UniProtKB-KW"/>
</dbReference>
<evidence type="ECO:0000259" key="13">
    <source>
        <dbReference type="PROSITE" id="PS50135"/>
    </source>
</evidence>
<keyword evidence="8 9" id="KW-0539">Nucleus</keyword>
<dbReference type="InterPro" id="IPR016827">
    <property type="entry name" value="Ada2/TADA2"/>
</dbReference>
<dbReference type="PROSITE" id="PS50934">
    <property type="entry name" value="SWIRM"/>
    <property type="match status" value="1"/>
</dbReference>
<dbReference type="CDD" id="cd00167">
    <property type="entry name" value="SANT"/>
    <property type="match status" value="1"/>
</dbReference>
<dbReference type="Gene3D" id="1.10.10.10">
    <property type="entry name" value="Winged helix-like DNA-binding domain superfamily/Winged helix DNA-binding domain"/>
    <property type="match status" value="1"/>
</dbReference>
<dbReference type="InterPro" id="IPR055141">
    <property type="entry name" value="TADA2A_B-like_dom"/>
</dbReference>
<dbReference type="GO" id="GO:0003713">
    <property type="term" value="F:transcription coactivator activity"/>
    <property type="evidence" value="ECO:0007669"/>
    <property type="project" value="InterPro"/>
</dbReference>
<feature type="compositionally biased region" description="Basic and acidic residues" evidence="11">
    <location>
        <begin position="425"/>
        <end position="438"/>
    </location>
</feature>
<dbReference type="PROSITE" id="PS01357">
    <property type="entry name" value="ZF_ZZ_1"/>
    <property type="match status" value="1"/>
</dbReference>
<dbReference type="Gene3D" id="1.10.10.60">
    <property type="entry name" value="Homeodomain-like"/>
    <property type="match status" value="1"/>
</dbReference>
<dbReference type="Pfam" id="PF22941">
    <property type="entry name" value="TADA2A-like_3rd"/>
    <property type="match status" value="1"/>
</dbReference>
<feature type="domain" description="HTH myb-type" evidence="16">
    <location>
        <begin position="104"/>
        <end position="151"/>
    </location>
</feature>
<evidence type="ECO:0000259" key="16">
    <source>
        <dbReference type="PROSITE" id="PS51294"/>
    </source>
</evidence>
<evidence type="ECO:0000256" key="3">
    <source>
        <dbReference type="ARBA" id="ARBA00022771"/>
    </source>
</evidence>
<evidence type="ECO:0000256" key="7">
    <source>
        <dbReference type="ARBA" id="ARBA00023163"/>
    </source>
</evidence>
<dbReference type="Pfam" id="PF25299">
    <property type="entry name" value="ZZ_ADA2"/>
    <property type="match status" value="1"/>
</dbReference>
<dbReference type="AlphaFoldDB" id="A0A2C9V8U6"/>
<dbReference type="Gramene" id="Manes.09G078400.2.v8.1">
    <property type="protein sequence ID" value="Manes.09G078400.2.v8.1.CDS"/>
    <property type="gene ID" value="Manes.09G078400.v8.1"/>
</dbReference>
<evidence type="ECO:0000256" key="10">
    <source>
        <dbReference type="PROSITE-ProRule" id="PRU00228"/>
    </source>
</evidence>
<feature type="domain" description="SANT" evidence="15">
    <location>
        <begin position="99"/>
        <end position="151"/>
    </location>
</feature>
<keyword evidence="5 9" id="KW-0805">Transcription regulation</keyword>
<dbReference type="GO" id="GO:0006357">
    <property type="term" value="P:regulation of transcription by RNA polymerase II"/>
    <property type="evidence" value="ECO:0007669"/>
    <property type="project" value="InterPro"/>
</dbReference>
<keyword evidence="6" id="KW-0238">DNA-binding</keyword>
<dbReference type="Gene3D" id="3.30.60.90">
    <property type="match status" value="1"/>
</dbReference>
<feature type="region of interest" description="Disordered" evidence="11">
    <location>
        <begin position="266"/>
        <end position="295"/>
    </location>
</feature>
<feature type="region of interest" description="Disordered" evidence="11">
    <location>
        <begin position="1"/>
        <end position="37"/>
    </location>
</feature>
<dbReference type="Pfam" id="PF00249">
    <property type="entry name" value="Myb_DNA-binding"/>
    <property type="match status" value="1"/>
</dbReference>
<evidence type="ECO:0000256" key="1">
    <source>
        <dbReference type="ARBA" id="ARBA00004123"/>
    </source>
</evidence>
<dbReference type="GO" id="GO:0005634">
    <property type="term" value="C:nucleus"/>
    <property type="evidence" value="ECO:0007669"/>
    <property type="project" value="UniProtKB-SubCell"/>
</dbReference>
<keyword evidence="2" id="KW-0479">Metal-binding</keyword>
<dbReference type="GO" id="GO:0003677">
    <property type="term" value="F:DNA binding"/>
    <property type="evidence" value="ECO:0007669"/>
    <property type="project" value="UniProtKB-KW"/>
</dbReference>